<dbReference type="EMBL" id="ABEU02000018">
    <property type="status" value="NOT_ANNOTATED_CDS"/>
    <property type="molecule type" value="Genomic_DNA"/>
</dbReference>
<accession>A0A7I4BHL0</accession>
<dbReference type="Pfam" id="PF01981">
    <property type="entry name" value="PTH2"/>
    <property type="match status" value="1"/>
</dbReference>
<dbReference type="EC" id="3.1.1.29" evidence="1"/>
<dbReference type="GO" id="GO:0004045">
    <property type="term" value="F:peptidyl-tRNA hydrolase activity"/>
    <property type="evidence" value="ECO:0007669"/>
    <property type="project" value="UniProtKB-EC"/>
</dbReference>
<dbReference type="EnsemblPlants" id="Pp3c18_3890V3.3">
    <property type="protein sequence ID" value="Pp3c18_3890V3.3"/>
    <property type="gene ID" value="Pp3c18_3890"/>
</dbReference>
<dbReference type="EnsemblPlants" id="Pp3c18_3890V3.4">
    <property type="protein sequence ID" value="Pp3c18_3890V3.4"/>
    <property type="gene ID" value="Pp3c18_3890"/>
</dbReference>
<sequence>MLVSTPNAADIDTQQVSIGISLWTQFGVDPSVVGNSFASPNVHRCLMIELPAASLLPRIANLWRSSNFGNRASKSLSGGLSGFCSRSRSPFASTTRVRGRLENRVSSSIFFSRFSVAVRASMEAAASGDTKDLKEEVPNLDPIIQYIVIRKDLVDTMKWPLGSVISQGCHAAVAAIWLHKDDSVTSEYCAGENLDNMHKVTLEVKGETQLRNLAQKLEIGGVAHKLWMEQPENFPTCLATKPYRKSEVASFFKSLKLCR</sequence>
<dbReference type="RefSeq" id="XP_024401909.1">
    <property type="nucleotide sequence ID" value="XM_024546141.1"/>
</dbReference>
<gene>
    <name evidence="4" type="primary">LOC112295036</name>
</gene>
<dbReference type="SUPFAM" id="SSF102462">
    <property type="entry name" value="Peptidyl-tRNA hydrolase II"/>
    <property type="match status" value="1"/>
</dbReference>
<proteinExistence type="predicted"/>
<evidence type="ECO:0000256" key="1">
    <source>
        <dbReference type="ARBA" id="ARBA00013260"/>
    </source>
</evidence>
<reference evidence="4 5" key="2">
    <citation type="journal article" date="2018" name="Plant J.">
        <title>The Physcomitrella patens chromosome-scale assembly reveals moss genome structure and evolution.</title>
        <authorList>
            <person name="Lang D."/>
            <person name="Ullrich K.K."/>
            <person name="Murat F."/>
            <person name="Fuchs J."/>
            <person name="Jenkins J."/>
            <person name="Haas F.B."/>
            <person name="Piednoel M."/>
            <person name="Gundlach H."/>
            <person name="Van Bel M."/>
            <person name="Meyberg R."/>
            <person name="Vives C."/>
            <person name="Morata J."/>
            <person name="Symeonidi A."/>
            <person name="Hiss M."/>
            <person name="Muchero W."/>
            <person name="Kamisugi Y."/>
            <person name="Saleh O."/>
            <person name="Blanc G."/>
            <person name="Decker E.L."/>
            <person name="van Gessel N."/>
            <person name="Grimwood J."/>
            <person name="Hayes R.D."/>
            <person name="Graham S.W."/>
            <person name="Gunter L.E."/>
            <person name="McDaniel S.F."/>
            <person name="Hoernstein S.N.W."/>
            <person name="Larsson A."/>
            <person name="Li F.W."/>
            <person name="Perroud P.F."/>
            <person name="Phillips J."/>
            <person name="Ranjan P."/>
            <person name="Rokshar D.S."/>
            <person name="Rothfels C.J."/>
            <person name="Schneider L."/>
            <person name="Shu S."/>
            <person name="Stevenson D.W."/>
            <person name="Thummler F."/>
            <person name="Tillich M."/>
            <person name="Villarreal Aguilar J.C."/>
            <person name="Widiez T."/>
            <person name="Wong G.K."/>
            <person name="Wymore A."/>
            <person name="Zhang Y."/>
            <person name="Zimmer A.D."/>
            <person name="Quatrano R.S."/>
            <person name="Mayer K.F.X."/>
            <person name="Goodstein D."/>
            <person name="Casacuberta J.M."/>
            <person name="Vandepoele K."/>
            <person name="Reski R."/>
            <person name="Cuming A.C."/>
            <person name="Tuskan G.A."/>
            <person name="Maumus F."/>
            <person name="Salse J."/>
            <person name="Schmutz J."/>
            <person name="Rensing S.A."/>
        </authorList>
    </citation>
    <scope>NUCLEOTIDE SEQUENCE [LARGE SCALE GENOMIC DNA]</scope>
    <source>
        <strain evidence="4 5">cv. Gransden 2004</strain>
    </source>
</reference>
<dbReference type="PANTHER" id="PTHR46194:SF1">
    <property type="entry name" value="PEPTIDYL-TRNA HYDROLASE PTRHD1-RELATED"/>
    <property type="match status" value="1"/>
</dbReference>
<dbReference type="OrthoDB" id="201213at2759"/>
<evidence type="ECO:0000313" key="4">
    <source>
        <dbReference type="EnsemblPlants" id="Pp3c18_3890V3.9"/>
    </source>
</evidence>
<protein>
    <recommendedName>
        <fullName evidence="1">peptidyl-tRNA hydrolase</fullName>
        <ecNumber evidence="1">3.1.1.29</ecNumber>
    </recommendedName>
</protein>
<evidence type="ECO:0000313" key="5">
    <source>
        <dbReference type="Proteomes" id="UP000006727"/>
    </source>
</evidence>
<keyword evidence="2" id="KW-0378">Hydrolase</keyword>
<dbReference type="Proteomes" id="UP000006727">
    <property type="component" value="Chromosome 18"/>
</dbReference>
<dbReference type="PANTHER" id="PTHR46194">
    <property type="entry name" value="PEPTIDYL-TRNA HYDROLASE PTRHD1-RELATED"/>
    <property type="match status" value="1"/>
</dbReference>
<dbReference type="KEGG" id="ppp:112295036"/>
<dbReference type="Gramene" id="Pp3c18_3890V3.9">
    <property type="protein sequence ID" value="Pp3c18_3890V3.9"/>
    <property type="gene ID" value="Pp3c18_3890"/>
</dbReference>
<dbReference type="Gramene" id="Pp3c18_3890V3.3">
    <property type="protein sequence ID" value="Pp3c18_3890V3.3"/>
    <property type="gene ID" value="Pp3c18_3890"/>
</dbReference>
<organism evidence="4 5">
    <name type="scientific">Physcomitrium patens</name>
    <name type="common">Spreading-leaved earth moss</name>
    <name type="synonym">Physcomitrella patens</name>
    <dbReference type="NCBI Taxonomy" id="3218"/>
    <lineage>
        <taxon>Eukaryota</taxon>
        <taxon>Viridiplantae</taxon>
        <taxon>Streptophyta</taxon>
        <taxon>Embryophyta</taxon>
        <taxon>Bryophyta</taxon>
        <taxon>Bryophytina</taxon>
        <taxon>Bryopsida</taxon>
        <taxon>Funariidae</taxon>
        <taxon>Funariales</taxon>
        <taxon>Funariaceae</taxon>
        <taxon>Physcomitrium</taxon>
    </lineage>
</organism>
<keyword evidence="5" id="KW-1185">Reference proteome</keyword>
<dbReference type="CDD" id="cd02429">
    <property type="entry name" value="PTH2_like"/>
    <property type="match status" value="1"/>
</dbReference>
<dbReference type="InterPro" id="IPR023476">
    <property type="entry name" value="Pep_tRNA_hydro_II_dom_sf"/>
</dbReference>
<dbReference type="Gramene" id="Pp3c18_3890V3.4">
    <property type="protein sequence ID" value="Pp3c18_3890V3.4"/>
    <property type="gene ID" value="Pp3c18_3890"/>
</dbReference>
<evidence type="ECO:0000256" key="2">
    <source>
        <dbReference type="ARBA" id="ARBA00022801"/>
    </source>
</evidence>
<dbReference type="OMA" id="CLMIELP"/>
<evidence type="ECO:0000256" key="3">
    <source>
        <dbReference type="ARBA" id="ARBA00048707"/>
    </source>
</evidence>
<dbReference type="AlphaFoldDB" id="A0A7I4BHL0"/>
<reference evidence="4" key="3">
    <citation type="submission" date="2020-12" db="UniProtKB">
        <authorList>
            <consortium name="EnsemblPlants"/>
        </authorList>
    </citation>
    <scope>IDENTIFICATION</scope>
</reference>
<dbReference type="Gene3D" id="3.40.1490.10">
    <property type="entry name" value="Bit1"/>
    <property type="match status" value="1"/>
</dbReference>
<reference evidence="4 5" key="1">
    <citation type="journal article" date="2008" name="Science">
        <title>The Physcomitrella genome reveals evolutionary insights into the conquest of land by plants.</title>
        <authorList>
            <person name="Rensing S."/>
            <person name="Lang D."/>
            <person name="Zimmer A."/>
            <person name="Terry A."/>
            <person name="Salamov A."/>
            <person name="Shapiro H."/>
            <person name="Nishiyama T."/>
            <person name="Perroud P.-F."/>
            <person name="Lindquist E."/>
            <person name="Kamisugi Y."/>
            <person name="Tanahashi T."/>
            <person name="Sakakibara K."/>
            <person name="Fujita T."/>
            <person name="Oishi K."/>
            <person name="Shin-I T."/>
            <person name="Kuroki Y."/>
            <person name="Toyoda A."/>
            <person name="Suzuki Y."/>
            <person name="Hashimoto A."/>
            <person name="Yamaguchi K."/>
            <person name="Sugano A."/>
            <person name="Kohara Y."/>
            <person name="Fujiyama A."/>
            <person name="Anterola A."/>
            <person name="Aoki S."/>
            <person name="Ashton N."/>
            <person name="Barbazuk W.B."/>
            <person name="Barker E."/>
            <person name="Bennetzen J."/>
            <person name="Bezanilla M."/>
            <person name="Blankenship R."/>
            <person name="Cho S.H."/>
            <person name="Dutcher S."/>
            <person name="Estelle M."/>
            <person name="Fawcett J.A."/>
            <person name="Gundlach H."/>
            <person name="Hanada K."/>
            <person name="Heyl A."/>
            <person name="Hicks K.A."/>
            <person name="Hugh J."/>
            <person name="Lohr M."/>
            <person name="Mayer K."/>
            <person name="Melkozernov A."/>
            <person name="Murata T."/>
            <person name="Nelson D."/>
            <person name="Pils B."/>
            <person name="Prigge M."/>
            <person name="Reiss B."/>
            <person name="Renner T."/>
            <person name="Rombauts S."/>
            <person name="Rushton P."/>
            <person name="Sanderfoot A."/>
            <person name="Schween G."/>
            <person name="Shiu S.-H."/>
            <person name="Stueber K."/>
            <person name="Theodoulou F.L."/>
            <person name="Tu H."/>
            <person name="Van de Peer Y."/>
            <person name="Verrier P.J."/>
            <person name="Waters E."/>
            <person name="Wood A."/>
            <person name="Yang L."/>
            <person name="Cove D."/>
            <person name="Cuming A."/>
            <person name="Hasebe M."/>
            <person name="Lucas S."/>
            <person name="Mishler D.B."/>
            <person name="Reski R."/>
            <person name="Grigoriev I."/>
            <person name="Quatrano R.S."/>
            <person name="Boore J.L."/>
        </authorList>
    </citation>
    <scope>NUCLEOTIDE SEQUENCE [LARGE SCALE GENOMIC DNA]</scope>
    <source>
        <strain evidence="4 5">cv. Gransden 2004</strain>
    </source>
</reference>
<dbReference type="InterPro" id="IPR002833">
    <property type="entry name" value="PTH2"/>
</dbReference>
<dbReference type="EnsemblPlants" id="Pp3c18_3890V3.9">
    <property type="protein sequence ID" value="Pp3c18_3890V3.9"/>
    <property type="gene ID" value="Pp3c18_3890"/>
</dbReference>
<comment type="catalytic activity">
    <reaction evidence="3">
        <text>an N-acyl-L-alpha-aminoacyl-tRNA + H2O = an N-acyl-L-amino acid + a tRNA + H(+)</text>
        <dbReference type="Rhea" id="RHEA:54448"/>
        <dbReference type="Rhea" id="RHEA-COMP:10123"/>
        <dbReference type="Rhea" id="RHEA-COMP:13883"/>
        <dbReference type="ChEBI" id="CHEBI:15377"/>
        <dbReference type="ChEBI" id="CHEBI:15378"/>
        <dbReference type="ChEBI" id="CHEBI:59874"/>
        <dbReference type="ChEBI" id="CHEBI:78442"/>
        <dbReference type="ChEBI" id="CHEBI:138191"/>
        <dbReference type="EC" id="3.1.1.29"/>
    </reaction>
</comment>
<dbReference type="InterPro" id="IPR042237">
    <property type="entry name" value="PTRHD1"/>
</dbReference>
<name>A0A7I4BHL0_PHYPA</name>
<dbReference type="GeneID" id="112295036"/>